<name>F4PGJ8_CACFS</name>
<protein>
    <submittedName>
        <fullName evidence="2">Uncharacterized protein</fullName>
    </submittedName>
</protein>
<organism evidence="2 3">
    <name type="scientific">Cavenderia fasciculata</name>
    <name type="common">Slime mold</name>
    <name type="synonym">Dictyostelium fasciculatum</name>
    <dbReference type="NCBI Taxonomy" id="261658"/>
    <lineage>
        <taxon>Eukaryota</taxon>
        <taxon>Amoebozoa</taxon>
        <taxon>Evosea</taxon>
        <taxon>Eumycetozoa</taxon>
        <taxon>Dictyostelia</taxon>
        <taxon>Acytosteliales</taxon>
        <taxon>Cavenderiaceae</taxon>
        <taxon>Cavenderia</taxon>
    </lineage>
</organism>
<feature type="region of interest" description="Disordered" evidence="1">
    <location>
        <begin position="41"/>
        <end position="62"/>
    </location>
</feature>
<accession>F4PGJ8</accession>
<sequence length="182" mass="20402">MKIICANFDNVAESSIKMALESKEGRQSILESVKELLQSKEEEQKRKFKPSQSASSSSYVTPRGAPAYNAQSGLVVYTSGPTYYPGPAYHHPGSVYYQGPVYHHPGSVYTSVQVYNNPVPESMQIDSSKTVGSIKGNWRPSFERSHVNCQVGHKTHGLFHFENNYKVIGQSQHTIYYFIQCT</sequence>
<dbReference type="Proteomes" id="UP000007797">
    <property type="component" value="Unassembled WGS sequence"/>
</dbReference>
<keyword evidence="3" id="KW-1185">Reference proteome</keyword>
<evidence type="ECO:0000256" key="1">
    <source>
        <dbReference type="SAM" id="MobiDB-lite"/>
    </source>
</evidence>
<proteinExistence type="predicted"/>
<dbReference type="RefSeq" id="XP_004362683.1">
    <property type="nucleotide sequence ID" value="XM_004362626.1"/>
</dbReference>
<dbReference type="AlphaFoldDB" id="F4PGJ8"/>
<gene>
    <name evidence="2" type="ORF">DFA_03077</name>
</gene>
<dbReference type="EMBL" id="GL883006">
    <property type="protein sequence ID" value="EGG24832.1"/>
    <property type="molecule type" value="Genomic_DNA"/>
</dbReference>
<reference evidence="3" key="1">
    <citation type="journal article" date="2011" name="Genome Res.">
        <title>Phylogeny-wide analysis of social amoeba genomes highlights ancient origins for complex intercellular communication.</title>
        <authorList>
            <person name="Heidel A.J."/>
            <person name="Lawal H.M."/>
            <person name="Felder M."/>
            <person name="Schilde C."/>
            <person name="Helps N.R."/>
            <person name="Tunggal B."/>
            <person name="Rivero F."/>
            <person name="John U."/>
            <person name="Schleicher M."/>
            <person name="Eichinger L."/>
            <person name="Platzer M."/>
            <person name="Noegel A.A."/>
            <person name="Schaap P."/>
            <person name="Gloeckner G."/>
        </authorList>
    </citation>
    <scope>NUCLEOTIDE SEQUENCE [LARGE SCALE GENOMIC DNA]</scope>
    <source>
        <strain evidence="3">SH3</strain>
    </source>
</reference>
<dbReference type="GeneID" id="14877364"/>
<dbReference type="KEGG" id="dfa:DFA_03077"/>
<evidence type="ECO:0000313" key="3">
    <source>
        <dbReference type="Proteomes" id="UP000007797"/>
    </source>
</evidence>
<evidence type="ECO:0000313" key="2">
    <source>
        <dbReference type="EMBL" id="EGG24832.1"/>
    </source>
</evidence>